<keyword evidence="3" id="KW-1185">Reference proteome</keyword>
<dbReference type="VEuPathDB" id="FungiDB:RhiirA1_540230"/>
<protein>
    <recommendedName>
        <fullName evidence="1">F-box domain-containing protein</fullName>
    </recommendedName>
</protein>
<proteinExistence type="predicted"/>
<gene>
    <name evidence="2" type="ORF">RhiirA4_540987</name>
</gene>
<evidence type="ECO:0000259" key="1">
    <source>
        <dbReference type="Pfam" id="PF12937"/>
    </source>
</evidence>
<dbReference type="Pfam" id="PF12937">
    <property type="entry name" value="F-box-like"/>
    <property type="match status" value="1"/>
</dbReference>
<dbReference type="Gene3D" id="3.80.10.10">
    <property type="entry name" value="Ribonuclease Inhibitor"/>
    <property type="match status" value="1"/>
</dbReference>
<dbReference type="InterPro" id="IPR032675">
    <property type="entry name" value="LRR_dom_sf"/>
</dbReference>
<accession>A0A2I1G9E3</accession>
<name>A0A2I1G9E3_9GLOM</name>
<dbReference type="Proteomes" id="UP000234323">
    <property type="component" value="Unassembled WGS sequence"/>
</dbReference>
<dbReference type="SUPFAM" id="SSF52047">
    <property type="entry name" value="RNI-like"/>
    <property type="match status" value="1"/>
</dbReference>
<reference evidence="2 3" key="1">
    <citation type="submission" date="2015-10" db="EMBL/GenBank/DDBJ databases">
        <title>Genome analyses suggest a sexual origin of heterokaryosis in a supposedly ancient asexual fungus.</title>
        <authorList>
            <person name="Ropars J."/>
            <person name="Sedzielewska K."/>
            <person name="Noel J."/>
            <person name="Charron P."/>
            <person name="Farinelli L."/>
            <person name="Marton T."/>
            <person name="Kruger M."/>
            <person name="Pelin A."/>
            <person name="Brachmann A."/>
            <person name="Corradi N."/>
        </authorList>
    </citation>
    <scope>NUCLEOTIDE SEQUENCE [LARGE SCALE GENOMIC DNA]</scope>
    <source>
        <strain evidence="2 3">A4</strain>
    </source>
</reference>
<dbReference type="VEuPathDB" id="FungiDB:FUN_024459"/>
<evidence type="ECO:0000313" key="2">
    <source>
        <dbReference type="EMBL" id="PKY43257.1"/>
    </source>
</evidence>
<dbReference type="InterPro" id="IPR001810">
    <property type="entry name" value="F-box_dom"/>
</dbReference>
<comment type="caution">
    <text evidence="2">The sequence shown here is derived from an EMBL/GenBank/DDBJ whole genome shotgun (WGS) entry which is preliminary data.</text>
</comment>
<organism evidence="2 3">
    <name type="scientific">Rhizophagus irregularis</name>
    <dbReference type="NCBI Taxonomy" id="588596"/>
    <lineage>
        <taxon>Eukaryota</taxon>
        <taxon>Fungi</taxon>
        <taxon>Fungi incertae sedis</taxon>
        <taxon>Mucoromycota</taxon>
        <taxon>Glomeromycotina</taxon>
        <taxon>Glomeromycetes</taxon>
        <taxon>Glomerales</taxon>
        <taxon>Glomeraceae</taxon>
        <taxon>Rhizophagus</taxon>
    </lineage>
</organism>
<dbReference type="VEuPathDB" id="FungiDB:RhiirFUN_026154"/>
<evidence type="ECO:0000313" key="3">
    <source>
        <dbReference type="Proteomes" id="UP000234323"/>
    </source>
</evidence>
<feature type="domain" description="F-box" evidence="1">
    <location>
        <begin position="2"/>
        <end position="46"/>
    </location>
</feature>
<dbReference type="AlphaFoldDB" id="A0A2I1G9E3"/>
<sequence>MRRLPIDCLNNIFECLEDDQKALYSCLLVNRLWCQISVRILWRRIRNYNTLIACLPNESRKVLYENGISIPNSKSPIFNYASFCKILSVDQINLKIEQLFRNQRYISSYNAYNNTYMITQELFKLFMNQIPSLKSLSIYLPFKQDILILYPGSRECLKDLKELYCYTDIYSDFFYQLSQICNNIQSLTLSFRETISNNLKDLIQSQQNLKYLYMFQFYNYENLNDIIISLTKIPNTLIKLNIYGGIHYSPLSFISNFTNLKELVLSFYNTDVFEDFNLLQYVRFFKLEILIFQFEFPRNELLIKFLENNGKNLKEFYINKSNDELNLAVIKYCPNLRKLFSEFKSNDLKSLKIILNNLNYLESIKISYIESILDDDDFNENDLFNILVKYSPKNVYELILSFSHKQLNFLPKELESFFINWMNRIPQRSLTLIIVSKSVTTSSFGISNEIKKIFEKYINLGIIKKLKIGY</sequence>
<dbReference type="EMBL" id="LLXI01000243">
    <property type="protein sequence ID" value="PKY43257.1"/>
    <property type="molecule type" value="Genomic_DNA"/>
</dbReference>